<dbReference type="PANTHER" id="PTHR43309">
    <property type="entry name" value="5-OXOPROLINASE SUBUNIT C"/>
    <property type="match status" value="1"/>
</dbReference>
<dbReference type="RefSeq" id="WP_192030424.1">
    <property type="nucleotide sequence ID" value="NZ_JACYTR010000037.1"/>
</dbReference>
<dbReference type="Gene3D" id="2.40.100.10">
    <property type="entry name" value="Cyclophilin-like"/>
    <property type="match status" value="1"/>
</dbReference>
<keyword evidence="6" id="KW-1185">Reference proteome</keyword>
<organism evidence="5 6">
    <name type="scientific">Pseudomarimonas arenosa</name>
    <dbReference type="NCBI Taxonomy" id="2774145"/>
    <lineage>
        <taxon>Bacteria</taxon>
        <taxon>Pseudomonadati</taxon>
        <taxon>Pseudomonadota</taxon>
        <taxon>Gammaproteobacteria</taxon>
        <taxon>Lysobacterales</taxon>
        <taxon>Lysobacteraceae</taxon>
        <taxon>Pseudomarimonas</taxon>
    </lineage>
</organism>
<evidence type="ECO:0000256" key="1">
    <source>
        <dbReference type="ARBA" id="ARBA00022741"/>
    </source>
</evidence>
<dbReference type="InterPro" id="IPR052708">
    <property type="entry name" value="PxpC"/>
</dbReference>
<evidence type="ECO:0000313" key="5">
    <source>
        <dbReference type="EMBL" id="MBD8527003.1"/>
    </source>
</evidence>
<gene>
    <name evidence="5" type="ORF">IFO71_14775</name>
</gene>
<accession>A0AAW3ZMP2</accession>
<name>A0AAW3ZMP2_9GAMM</name>
<sequence length="337" mass="36001">MNELASSALASVLSAGLLCSLQDAGRPGLRRLGIAAGGAADLHAYQLTCRLLSAAPGCAALEIWQSGLHIEFHRPARIAAYGADAEIDCNGQRLALARPVELPAGTRMRVRRLSRGSLFYLCVDGGWRADFLMGSAATDLRAGFGGLHGRALREGDQLFLAHPPRREVNSRDISSAPAWWLAPPPSIRRGSLPIRFLAAAQMAAQIEPFTAQSWRVGADSNRQGLRLQGTALAAPAHGSLLSRAVLPGTLQLPPNGLPIVLGVDAQTIGGYPVMGQVIQADLGLMAQCRPSSELRFQPVSLEQAVMAYRAQQAERARTELAIEQALVHWRDAAHRVA</sequence>
<dbReference type="GO" id="GO:0016787">
    <property type="term" value="F:hydrolase activity"/>
    <property type="evidence" value="ECO:0007669"/>
    <property type="project" value="UniProtKB-KW"/>
</dbReference>
<comment type="caution">
    <text evidence="5">The sequence shown here is derived from an EMBL/GenBank/DDBJ whole genome shotgun (WGS) entry which is preliminary data.</text>
</comment>
<protein>
    <submittedName>
        <fullName evidence="5">Biotin-dependent carboxyltransferase family protein</fullName>
    </submittedName>
</protein>
<keyword evidence="1" id="KW-0547">Nucleotide-binding</keyword>
<dbReference type="EMBL" id="JACYTR010000037">
    <property type="protein sequence ID" value="MBD8527003.1"/>
    <property type="molecule type" value="Genomic_DNA"/>
</dbReference>
<dbReference type="PANTHER" id="PTHR43309:SF3">
    <property type="entry name" value="5-OXOPROLINASE SUBUNIT C"/>
    <property type="match status" value="1"/>
</dbReference>
<dbReference type="Pfam" id="PF02626">
    <property type="entry name" value="CT_A_B"/>
    <property type="match status" value="1"/>
</dbReference>
<keyword evidence="3" id="KW-0067">ATP-binding</keyword>
<dbReference type="GO" id="GO:0005524">
    <property type="term" value="F:ATP binding"/>
    <property type="evidence" value="ECO:0007669"/>
    <property type="project" value="UniProtKB-KW"/>
</dbReference>
<dbReference type="SMART" id="SM00797">
    <property type="entry name" value="AHS2"/>
    <property type="match status" value="1"/>
</dbReference>
<evidence type="ECO:0000259" key="4">
    <source>
        <dbReference type="SMART" id="SM00797"/>
    </source>
</evidence>
<dbReference type="InterPro" id="IPR003778">
    <property type="entry name" value="CT_A_B"/>
</dbReference>
<dbReference type="InterPro" id="IPR029000">
    <property type="entry name" value="Cyclophilin-like_dom_sf"/>
</dbReference>
<keyword evidence="2" id="KW-0378">Hydrolase</keyword>
<proteinExistence type="predicted"/>
<dbReference type="AlphaFoldDB" id="A0AAW3ZMP2"/>
<evidence type="ECO:0000256" key="3">
    <source>
        <dbReference type="ARBA" id="ARBA00022840"/>
    </source>
</evidence>
<reference evidence="5 6" key="1">
    <citation type="submission" date="2020-09" db="EMBL/GenBank/DDBJ databases">
        <title>Pseudoxanthomonas sp. CAU 1598 isolated from sand of Yaerae Beach.</title>
        <authorList>
            <person name="Kim W."/>
        </authorList>
    </citation>
    <scope>NUCLEOTIDE SEQUENCE [LARGE SCALE GENOMIC DNA]</scope>
    <source>
        <strain evidence="5 6">CAU 1598</strain>
    </source>
</reference>
<dbReference type="Proteomes" id="UP000613768">
    <property type="component" value="Unassembled WGS sequence"/>
</dbReference>
<evidence type="ECO:0000313" key="6">
    <source>
        <dbReference type="Proteomes" id="UP000613768"/>
    </source>
</evidence>
<feature type="domain" description="Carboxyltransferase" evidence="4">
    <location>
        <begin position="31"/>
        <end position="314"/>
    </location>
</feature>
<dbReference type="SUPFAM" id="SSF50891">
    <property type="entry name" value="Cyclophilin-like"/>
    <property type="match status" value="1"/>
</dbReference>
<evidence type="ECO:0000256" key="2">
    <source>
        <dbReference type="ARBA" id="ARBA00022801"/>
    </source>
</evidence>